<evidence type="ECO:0000313" key="3">
    <source>
        <dbReference type="EMBL" id="OQP52643.1"/>
    </source>
</evidence>
<dbReference type="EMBL" id="LVXG01000008">
    <property type="protein sequence ID" value="OQP52643.1"/>
    <property type="molecule type" value="Genomic_DNA"/>
</dbReference>
<dbReference type="SUPFAM" id="SSF49785">
    <property type="entry name" value="Galactose-binding domain-like"/>
    <property type="match status" value="1"/>
</dbReference>
<evidence type="ECO:0000259" key="2">
    <source>
        <dbReference type="Pfam" id="PF03629"/>
    </source>
</evidence>
<dbReference type="InterPro" id="IPR036514">
    <property type="entry name" value="SGNH_hydro_sf"/>
</dbReference>
<organism evidence="3 4">
    <name type="scientific">Niastella yeongjuensis</name>
    <dbReference type="NCBI Taxonomy" id="354355"/>
    <lineage>
        <taxon>Bacteria</taxon>
        <taxon>Pseudomonadati</taxon>
        <taxon>Bacteroidota</taxon>
        <taxon>Chitinophagia</taxon>
        <taxon>Chitinophagales</taxon>
        <taxon>Chitinophagaceae</taxon>
        <taxon>Niastella</taxon>
    </lineage>
</organism>
<feature type="domain" description="Sialate O-acetylesterase" evidence="2">
    <location>
        <begin position="102"/>
        <end position="219"/>
    </location>
</feature>
<evidence type="ECO:0000256" key="1">
    <source>
        <dbReference type="ARBA" id="ARBA00022801"/>
    </source>
</evidence>
<dbReference type="GO" id="GO:0005975">
    <property type="term" value="P:carbohydrate metabolic process"/>
    <property type="evidence" value="ECO:0007669"/>
    <property type="project" value="TreeGrafter"/>
</dbReference>
<dbReference type="InterPro" id="IPR008979">
    <property type="entry name" value="Galactose-bd-like_sf"/>
</dbReference>
<dbReference type="PANTHER" id="PTHR22901">
    <property type="entry name" value="SIALATE O-ACETYLESTERASE"/>
    <property type="match status" value="1"/>
</dbReference>
<protein>
    <recommendedName>
        <fullName evidence="2">Sialate O-acetylesterase domain-containing protein</fullName>
    </recommendedName>
</protein>
<evidence type="ECO:0000313" key="4">
    <source>
        <dbReference type="Proteomes" id="UP000192610"/>
    </source>
</evidence>
<dbReference type="InterPro" id="IPR039329">
    <property type="entry name" value="SIAE"/>
</dbReference>
<dbReference type="InterPro" id="IPR005181">
    <property type="entry name" value="SASA"/>
</dbReference>
<dbReference type="Pfam" id="PF03629">
    <property type="entry name" value="SASA"/>
    <property type="match status" value="2"/>
</dbReference>
<name>A0A1V9F2I1_9BACT</name>
<keyword evidence="1" id="KW-0378">Hydrolase</keyword>
<dbReference type="Gene3D" id="3.40.50.1110">
    <property type="entry name" value="SGNH hydrolase"/>
    <property type="match status" value="2"/>
</dbReference>
<comment type="caution">
    <text evidence="3">The sequence shown here is derived from an EMBL/GenBank/DDBJ whole genome shotgun (WGS) entry which is preliminary data.</text>
</comment>
<dbReference type="SUPFAM" id="SSF52266">
    <property type="entry name" value="SGNH hydrolase"/>
    <property type="match status" value="1"/>
</dbReference>
<gene>
    <name evidence="3" type="ORF">A4H97_25320</name>
</gene>
<dbReference type="RefSeq" id="WP_081198117.1">
    <property type="nucleotide sequence ID" value="NZ_FOCZ01000012.1"/>
</dbReference>
<sequence length="656" mass="72107">MKKTIAFFLLLPLVSNTKAQIRLPKIFGDSMVLQRNAPLRVWGWAAPAEAITVQFHHQQKSVKTDASGNWETVLAPEQVGGPYELQVKGKNTITLHGILMGDVWVCSGQSNMEMPVKGWSQVVNADQEIAAANYPAIRLFTVEKDVQGKPADDVKSGTWQTCTPQRIPPFSAVGYFFGRELHQQLHVPIGLINSTWGGTDIESWISHKGFESEPYYKWLTAITPEKSIADMTAMKDRQSQAYLASKQLNDLDTTTIKQWPAIDLDDSKWHSMQVPEVWESQLPGPGFDGVIWYRKEINLEEADAGKPAVLHLAMIDDNDVTYVNGVQVGAVQGYNVKRVYKIPGSLLKKGKNVIAVRVQDTGGGGGIYGETADCVLTIDGKNTSLAGSWKFRIESMQTSTGIGANDYPSVLYNGMISPIVKLTIKGAIWYQGENNASRAFEYRKAMPLLINDWRMRWKQPAMPFYFVQLTSFNNANGNSNKGSSWAELREAQAMATTLPNTGMAVTIDVGNPGDIHPHNKQDVGKRLALLALQKTYGIKTVASGPVYKSMQVKGNNVTIQFTNIDKGLTASGEVTGFEIAGTDQHFYPAKATIAGTVVNLTAPEVTTPVAVRYAWADDDSKANLFNAAGLPAAPFRTDNWKSITEGKKYTPPLSQQ</sequence>
<dbReference type="AlphaFoldDB" id="A0A1V9F2I1"/>
<feature type="domain" description="Sialate O-acetylesterase" evidence="2">
    <location>
        <begin position="411"/>
        <end position="528"/>
    </location>
</feature>
<dbReference type="GO" id="GO:0001681">
    <property type="term" value="F:sialate O-acetylesterase activity"/>
    <property type="evidence" value="ECO:0007669"/>
    <property type="project" value="InterPro"/>
</dbReference>
<proteinExistence type="predicted"/>
<dbReference type="Proteomes" id="UP000192610">
    <property type="component" value="Unassembled WGS sequence"/>
</dbReference>
<keyword evidence="4" id="KW-1185">Reference proteome</keyword>
<accession>A0A1V9F2I1</accession>
<reference evidence="4" key="1">
    <citation type="submission" date="2016-04" db="EMBL/GenBank/DDBJ databases">
        <authorList>
            <person name="Chen L."/>
            <person name="Zhuang W."/>
            <person name="Wang G."/>
        </authorList>
    </citation>
    <scope>NUCLEOTIDE SEQUENCE [LARGE SCALE GENOMIC DNA]</scope>
    <source>
        <strain evidence="4">17621</strain>
    </source>
</reference>
<dbReference type="PANTHER" id="PTHR22901:SF0">
    <property type="entry name" value="SIALATE O-ACETYLESTERASE"/>
    <property type="match status" value="1"/>
</dbReference>
<dbReference type="STRING" id="354355.SAMN05660816_05289"/>
<dbReference type="OrthoDB" id="9816001at2"/>